<proteinExistence type="predicted"/>
<dbReference type="Pfam" id="PF12781">
    <property type="entry name" value="AAA_9"/>
    <property type="match status" value="1"/>
</dbReference>
<dbReference type="InterPro" id="IPR027417">
    <property type="entry name" value="P-loop_NTPase"/>
</dbReference>
<dbReference type="GO" id="GO:0007018">
    <property type="term" value="P:microtubule-based movement"/>
    <property type="evidence" value="ECO:0007669"/>
    <property type="project" value="InterPro"/>
</dbReference>
<dbReference type="GO" id="GO:0030286">
    <property type="term" value="C:dynein complex"/>
    <property type="evidence" value="ECO:0007669"/>
    <property type="project" value="InterPro"/>
</dbReference>
<dbReference type="PANTHER" id="PTHR22878:SF70">
    <property type="entry name" value="DYNEIN HEAVY CHAIN 2, AXONEMAL"/>
    <property type="match status" value="1"/>
</dbReference>
<dbReference type="Gene3D" id="3.40.50.300">
    <property type="entry name" value="P-loop containing nucleotide triphosphate hydrolases"/>
    <property type="match status" value="1"/>
</dbReference>
<dbReference type="AlphaFoldDB" id="A0A3Q3X362"/>
<sequence>MRTLENCIQFGTPLLLENVGEELDPSLEPLLLKQTFKQGCIRLGETVIEYSYNFRFYITTKLRNPHYLPELATKVSLLNFMITPEGLEDQLRLPQKKF</sequence>
<dbReference type="GO" id="GO:0051959">
    <property type="term" value="F:dynein light intermediate chain binding"/>
    <property type="evidence" value="ECO:0007669"/>
    <property type="project" value="InterPro"/>
</dbReference>
<dbReference type="OMA" id="GQVYMDN"/>
<name>A0A3Q3X362_MOLML</name>
<keyword evidence="3" id="KW-1185">Reference proteome</keyword>
<dbReference type="GO" id="GO:0045505">
    <property type="term" value="F:dynein intermediate chain binding"/>
    <property type="evidence" value="ECO:0007669"/>
    <property type="project" value="InterPro"/>
</dbReference>
<feature type="domain" description="Dynein heavy chain ATP-binding dynein motor region" evidence="1">
    <location>
        <begin position="1"/>
        <end position="91"/>
    </location>
</feature>
<dbReference type="Ensembl" id="ENSMMOT00000019979.1">
    <property type="protein sequence ID" value="ENSMMOP00000019649.1"/>
    <property type="gene ID" value="ENSMMOG00000014918.1"/>
</dbReference>
<evidence type="ECO:0000259" key="1">
    <source>
        <dbReference type="Pfam" id="PF12781"/>
    </source>
</evidence>
<evidence type="ECO:0000313" key="2">
    <source>
        <dbReference type="Ensembl" id="ENSMMOP00000019649.1"/>
    </source>
</evidence>
<dbReference type="PANTHER" id="PTHR22878">
    <property type="entry name" value="DYNEIN HEAVY CHAIN 6, AXONEMAL-LIKE-RELATED"/>
    <property type="match status" value="1"/>
</dbReference>
<organism evidence="2 3">
    <name type="scientific">Mola mola</name>
    <name type="common">Ocean sunfish</name>
    <name type="synonym">Tetraodon mola</name>
    <dbReference type="NCBI Taxonomy" id="94237"/>
    <lineage>
        <taxon>Eukaryota</taxon>
        <taxon>Metazoa</taxon>
        <taxon>Chordata</taxon>
        <taxon>Craniata</taxon>
        <taxon>Vertebrata</taxon>
        <taxon>Euteleostomi</taxon>
        <taxon>Actinopterygii</taxon>
        <taxon>Neopterygii</taxon>
        <taxon>Teleostei</taxon>
        <taxon>Neoteleostei</taxon>
        <taxon>Acanthomorphata</taxon>
        <taxon>Eupercaria</taxon>
        <taxon>Tetraodontiformes</taxon>
        <taxon>Molidae</taxon>
        <taxon>Mola</taxon>
    </lineage>
</organism>
<reference evidence="2" key="2">
    <citation type="submission" date="2025-09" db="UniProtKB">
        <authorList>
            <consortium name="Ensembl"/>
        </authorList>
    </citation>
    <scope>IDENTIFICATION</scope>
</reference>
<dbReference type="InterPro" id="IPR035706">
    <property type="entry name" value="AAA_9"/>
</dbReference>
<dbReference type="Proteomes" id="UP000261620">
    <property type="component" value="Unplaced"/>
</dbReference>
<dbReference type="InterPro" id="IPR026983">
    <property type="entry name" value="DHC"/>
</dbReference>
<accession>A0A3Q3X362</accession>
<dbReference type="STRING" id="94237.ENSMMOP00000019649"/>
<protein>
    <recommendedName>
        <fullName evidence="1">Dynein heavy chain ATP-binding dynein motor region domain-containing protein</fullName>
    </recommendedName>
</protein>
<evidence type="ECO:0000313" key="3">
    <source>
        <dbReference type="Proteomes" id="UP000261620"/>
    </source>
</evidence>
<reference evidence="2" key="1">
    <citation type="submission" date="2025-08" db="UniProtKB">
        <authorList>
            <consortium name="Ensembl"/>
        </authorList>
    </citation>
    <scope>IDENTIFICATION</scope>
</reference>